<proteinExistence type="predicted"/>
<feature type="coiled-coil region" evidence="1">
    <location>
        <begin position="174"/>
        <end position="201"/>
    </location>
</feature>
<protein>
    <submittedName>
        <fullName evidence="2">Uncharacterized protein</fullName>
    </submittedName>
</protein>
<name>A0A6C0ACP2_9ZZZZ</name>
<dbReference type="AlphaFoldDB" id="A0A6C0ACP2"/>
<sequence length="201" mass="23833">MEDETIKNKLEEIIKIINNYLTLNNKLEENNKLYSSEIFKNWINNEKNKSNKEKFLKEASQLIKNLDVLKNTIKFKIDKLYYDEKLNFIEIEKAFRDKNISAYLIAQPKEPELKGSKTVNSDDEPVEFTTSLLITDDQEVLKHYLNVENESEEIFKKRVDINLSLLIKSGIVVVDKEEEVKEDLKEKYLIYNKNNEELNDY</sequence>
<accession>A0A6C0ACP2</accession>
<reference evidence="2" key="1">
    <citation type="journal article" date="2020" name="Nature">
        <title>Giant virus diversity and host interactions through global metagenomics.</title>
        <authorList>
            <person name="Schulz F."/>
            <person name="Roux S."/>
            <person name="Paez-Espino D."/>
            <person name="Jungbluth S."/>
            <person name="Walsh D.A."/>
            <person name="Denef V.J."/>
            <person name="McMahon K.D."/>
            <person name="Konstantinidis K.T."/>
            <person name="Eloe-Fadrosh E.A."/>
            <person name="Kyrpides N.C."/>
            <person name="Woyke T."/>
        </authorList>
    </citation>
    <scope>NUCLEOTIDE SEQUENCE</scope>
    <source>
        <strain evidence="2">GVMAG-S-1004661-13</strain>
    </source>
</reference>
<feature type="coiled-coil region" evidence="1">
    <location>
        <begin position="10"/>
        <end position="72"/>
    </location>
</feature>
<evidence type="ECO:0000256" key="1">
    <source>
        <dbReference type="SAM" id="Coils"/>
    </source>
</evidence>
<evidence type="ECO:0000313" key="2">
    <source>
        <dbReference type="EMBL" id="QHS77361.1"/>
    </source>
</evidence>
<keyword evidence="1" id="KW-0175">Coiled coil</keyword>
<organism evidence="2">
    <name type="scientific">viral metagenome</name>
    <dbReference type="NCBI Taxonomy" id="1070528"/>
    <lineage>
        <taxon>unclassified sequences</taxon>
        <taxon>metagenomes</taxon>
        <taxon>organismal metagenomes</taxon>
    </lineage>
</organism>
<dbReference type="EMBL" id="MN740545">
    <property type="protein sequence ID" value="QHS77361.1"/>
    <property type="molecule type" value="Genomic_DNA"/>
</dbReference>